<dbReference type="PANTHER" id="PTHR40763">
    <property type="entry name" value="MEMBRANE PROTEIN-RELATED"/>
    <property type="match status" value="1"/>
</dbReference>
<evidence type="ECO:0000313" key="3">
    <source>
        <dbReference type="Proteomes" id="UP000065261"/>
    </source>
</evidence>
<dbReference type="PATRIC" id="fig|1315283.4.peg.309"/>
<dbReference type="KEGG" id="ptn:PTRA_a0346"/>
<feature type="domain" description="Cell wall-active antibiotics response LiaF-like C-terminal" evidence="1">
    <location>
        <begin position="103"/>
        <end position="171"/>
    </location>
</feature>
<dbReference type="OrthoDB" id="3625082at2"/>
<accession>A0A0U2NDY7</accession>
<dbReference type="EMBL" id="CP011034">
    <property type="protein sequence ID" value="ALS31715.1"/>
    <property type="molecule type" value="Genomic_DNA"/>
</dbReference>
<dbReference type="InterPro" id="IPR024425">
    <property type="entry name" value="LiaF-like_C"/>
</dbReference>
<proteinExistence type="predicted"/>
<dbReference type="AlphaFoldDB" id="A0A0U2NDY7"/>
<evidence type="ECO:0000313" key="2">
    <source>
        <dbReference type="EMBL" id="ALS31715.1"/>
    </source>
</evidence>
<organism evidence="2">
    <name type="scientific">Pseudoalteromonas translucida KMM 520</name>
    <dbReference type="NCBI Taxonomy" id="1315283"/>
    <lineage>
        <taxon>Bacteria</taxon>
        <taxon>Pseudomonadati</taxon>
        <taxon>Pseudomonadota</taxon>
        <taxon>Gammaproteobacteria</taxon>
        <taxon>Alteromonadales</taxon>
        <taxon>Pseudoalteromonadaceae</taxon>
        <taxon>Pseudoalteromonas</taxon>
    </lineage>
</organism>
<name>A0A0U2NDY7_9GAMM</name>
<gene>
    <name evidence="2" type="ORF">PTRA_a0346</name>
</gene>
<dbReference type="PANTHER" id="PTHR40763:SF5">
    <property type="entry name" value="MEMBRANE PROTEIN"/>
    <property type="match status" value="1"/>
</dbReference>
<reference evidence="2 3" key="1">
    <citation type="submission" date="2015-03" db="EMBL/GenBank/DDBJ databases">
        <authorList>
            <person name="Murphy D."/>
        </authorList>
    </citation>
    <scope>NUCLEOTIDE SEQUENCE [LARGE SCALE GENOMIC DNA]</scope>
    <source>
        <strain evidence="2 3">KMM 520</strain>
    </source>
</reference>
<evidence type="ECO:0000259" key="1">
    <source>
        <dbReference type="Pfam" id="PF09922"/>
    </source>
</evidence>
<protein>
    <recommendedName>
        <fullName evidence="1">Cell wall-active antibiotics response LiaF-like C-terminal domain-containing protein</fullName>
    </recommendedName>
</protein>
<sequence length="221" mass="24905">MSVKITDRPQEQVREEVIDQLIYNYSHGVISVEAFERRLDEAMATSNNETLVSLVEDLTLNTDQQYNAQKHSQFSPNYSAQQSSQSDFTLRSILGSNERSGQWVVPKNIYLTNFMGSVVLDFTDAIFTHQEVTIHVNCIFGSDEIYVPEHVNVVSKMFSIISSVENKTVALNKHQGPTIHIEGKAIMGSVEIKIKRTIKEKFISFANQLKTQLCGKSGTPM</sequence>
<dbReference type="Pfam" id="PF09922">
    <property type="entry name" value="LiaF-like_C"/>
    <property type="match status" value="1"/>
</dbReference>
<dbReference type="RefSeq" id="WP_058372435.1">
    <property type="nucleotide sequence ID" value="NZ_CP011034.1"/>
</dbReference>
<dbReference type="Proteomes" id="UP000065261">
    <property type="component" value="Chromosome I"/>
</dbReference>